<evidence type="ECO:0000256" key="1">
    <source>
        <dbReference type="SAM" id="MobiDB-lite"/>
    </source>
</evidence>
<protein>
    <submittedName>
        <fullName evidence="2">Uncharacterized protein</fullName>
    </submittedName>
</protein>
<feature type="region of interest" description="Disordered" evidence="1">
    <location>
        <begin position="122"/>
        <end position="141"/>
    </location>
</feature>
<feature type="compositionally biased region" description="Low complexity" evidence="1">
    <location>
        <begin position="130"/>
        <end position="141"/>
    </location>
</feature>
<dbReference type="EMBL" id="JARJCW010000060">
    <property type="protein sequence ID" value="KAJ7201001.1"/>
    <property type="molecule type" value="Genomic_DNA"/>
</dbReference>
<dbReference type="Proteomes" id="UP001219525">
    <property type="component" value="Unassembled WGS sequence"/>
</dbReference>
<accession>A0AAD6V638</accession>
<comment type="caution">
    <text evidence="2">The sequence shown here is derived from an EMBL/GenBank/DDBJ whole genome shotgun (WGS) entry which is preliminary data.</text>
</comment>
<reference evidence="2" key="1">
    <citation type="submission" date="2023-03" db="EMBL/GenBank/DDBJ databases">
        <title>Massive genome expansion in bonnet fungi (Mycena s.s.) driven by repeated elements and novel gene families across ecological guilds.</title>
        <authorList>
            <consortium name="Lawrence Berkeley National Laboratory"/>
            <person name="Harder C.B."/>
            <person name="Miyauchi S."/>
            <person name="Viragh M."/>
            <person name="Kuo A."/>
            <person name="Thoen E."/>
            <person name="Andreopoulos B."/>
            <person name="Lu D."/>
            <person name="Skrede I."/>
            <person name="Drula E."/>
            <person name="Henrissat B."/>
            <person name="Morin E."/>
            <person name="Kohler A."/>
            <person name="Barry K."/>
            <person name="LaButti K."/>
            <person name="Morin E."/>
            <person name="Salamov A."/>
            <person name="Lipzen A."/>
            <person name="Mereny Z."/>
            <person name="Hegedus B."/>
            <person name="Baldrian P."/>
            <person name="Stursova M."/>
            <person name="Weitz H."/>
            <person name="Taylor A."/>
            <person name="Grigoriev I.V."/>
            <person name="Nagy L.G."/>
            <person name="Martin F."/>
            <person name="Kauserud H."/>
        </authorList>
    </citation>
    <scope>NUCLEOTIDE SEQUENCE</scope>
    <source>
        <strain evidence="2">9144</strain>
    </source>
</reference>
<evidence type="ECO:0000313" key="2">
    <source>
        <dbReference type="EMBL" id="KAJ7201001.1"/>
    </source>
</evidence>
<evidence type="ECO:0000313" key="3">
    <source>
        <dbReference type="Proteomes" id="UP001219525"/>
    </source>
</evidence>
<gene>
    <name evidence="2" type="ORF">GGX14DRAFT_571576</name>
</gene>
<keyword evidence="3" id="KW-1185">Reference proteome</keyword>
<proteinExistence type="predicted"/>
<sequence>MPRVVARALALGEVFCAGVRVLMLSYPCARLHRGNNGVVHARRCRCRCARAGAPCGSCLPTVQELRRPRQADARQQCVPSCVVSAADPQWVLRAAACALRLVDDDGVELHVPRARRRCKRVHTRAEDLTQRQGSSSRRTTS</sequence>
<organism evidence="2 3">
    <name type="scientific">Mycena pura</name>
    <dbReference type="NCBI Taxonomy" id="153505"/>
    <lineage>
        <taxon>Eukaryota</taxon>
        <taxon>Fungi</taxon>
        <taxon>Dikarya</taxon>
        <taxon>Basidiomycota</taxon>
        <taxon>Agaricomycotina</taxon>
        <taxon>Agaricomycetes</taxon>
        <taxon>Agaricomycetidae</taxon>
        <taxon>Agaricales</taxon>
        <taxon>Marasmiineae</taxon>
        <taxon>Mycenaceae</taxon>
        <taxon>Mycena</taxon>
    </lineage>
</organism>
<dbReference type="AlphaFoldDB" id="A0AAD6V638"/>
<name>A0AAD6V638_9AGAR</name>